<dbReference type="Gene3D" id="3.30.1540.10">
    <property type="entry name" value="formyl-coa transferase, domain 3"/>
    <property type="match status" value="1"/>
</dbReference>
<accession>A0AAJ5D7M9</accession>
<reference evidence="1 2" key="1">
    <citation type="submission" date="2018-06" db="EMBL/GenBank/DDBJ databases">
        <authorList>
            <consortium name="Pathogen Informatics"/>
            <person name="Doyle S."/>
        </authorList>
    </citation>
    <scope>NUCLEOTIDE SEQUENCE [LARGE SCALE GENOMIC DNA]</scope>
    <source>
        <strain evidence="1 2">NCTC10338</strain>
    </source>
</reference>
<dbReference type="SUPFAM" id="SSF89796">
    <property type="entry name" value="CoA-transferase family III (CaiB/BaiF)"/>
    <property type="match status" value="1"/>
</dbReference>
<name>A0AAJ5D7M9_LYSSH</name>
<dbReference type="EMBL" id="UFSZ01000001">
    <property type="protein sequence ID" value="SUV15228.1"/>
    <property type="molecule type" value="Genomic_DNA"/>
</dbReference>
<dbReference type="AlphaFoldDB" id="A0AAJ5D7M9"/>
<dbReference type="Gene3D" id="3.40.50.10540">
    <property type="entry name" value="Crotonobetainyl-coa:carnitine coa-transferase, domain 1"/>
    <property type="match status" value="1"/>
</dbReference>
<dbReference type="InterPro" id="IPR003673">
    <property type="entry name" value="CoA-Trfase_fam_III"/>
</dbReference>
<organism evidence="1 2">
    <name type="scientific">Lysinibacillus sphaericus</name>
    <name type="common">Bacillus sphaericus</name>
    <dbReference type="NCBI Taxonomy" id="1421"/>
    <lineage>
        <taxon>Bacteria</taxon>
        <taxon>Bacillati</taxon>
        <taxon>Bacillota</taxon>
        <taxon>Bacilli</taxon>
        <taxon>Bacillales</taxon>
        <taxon>Bacillaceae</taxon>
        <taxon>Lysinibacillus</taxon>
    </lineage>
</organism>
<sequence length="411" mass="45745">MHVKRLHCSLHKKGLEDLGILKGLKILDFSALLPGPMATMIFADLGAEVIHVESSKRVDLTRIMPPYDEDHEAYIHQHLNRSKKSLTLNLKAPEAIDIVKTLVQEYDVIIEGFRPGVMQRLGIGYETLKEVNPKLIYCAITGYGQTGPYSNRPGHDNNYLALAGVLDYSRHKDKKPVSMGIQLADIAGGTMHAAIGVLAAALHREKTGEGQFVDISMTDAVFSLNAMYGSAYIGGGRVPQPEQEILNGGSYYDFYKTKDGRFFSVGSLEPQFRRLLCEALDIPELIDNTFNDSYYTQIRFKEAVHDAFLSKTYNEWLEVFNEDFEGCVEPVLTFPEACEHPQLQARGMIVEIPKNDGTTQKQIASAFKFDGVNPAYKHVGAKLGEHNEEVLTSLGYSAEQINALQEKGVLE</sequence>
<dbReference type="PANTHER" id="PTHR48228:SF5">
    <property type="entry name" value="ALPHA-METHYLACYL-COA RACEMASE"/>
    <property type="match status" value="1"/>
</dbReference>
<keyword evidence="1" id="KW-0808">Transferase</keyword>
<dbReference type="Proteomes" id="UP000255295">
    <property type="component" value="Unassembled WGS sequence"/>
</dbReference>
<gene>
    <name evidence="1" type="primary">frc_1</name>
    <name evidence="1" type="ORF">NCTC10338_00264</name>
</gene>
<dbReference type="EC" id="2.8.3.16" evidence="1"/>
<proteinExistence type="predicted"/>
<dbReference type="InterPro" id="IPR044855">
    <property type="entry name" value="CoA-Trfase_III_dom3_sf"/>
</dbReference>
<evidence type="ECO:0000313" key="1">
    <source>
        <dbReference type="EMBL" id="SUV15228.1"/>
    </source>
</evidence>
<dbReference type="InterPro" id="IPR050509">
    <property type="entry name" value="CoA-transferase_III"/>
</dbReference>
<dbReference type="PANTHER" id="PTHR48228">
    <property type="entry name" value="SUCCINYL-COA--D-CITRAMALATE COA-TRANSFERASE"/>
    <property type="match status" value="1"/>
</dbReference>
<protein>
    <submittedName>
        <fullName evidence="1">L-carnitine dehydratase/bile acid-inducible protein F</fullName>
        <ecNumber evidence="1">2.8.3.16</ecNumber>
    </submittedName>
</protein>
<dbReference type="InterPro" id="IPR023606">
    <property type="entry name" value="CoA-Trfase_III_dom_1_sf"/>
</dbReference>
<dbReference type="GO" id="GO:0033608">
    <property type="term" value="F:formyl-CoA transferase activity"/>
    <property type="evidence" value="ECO:0007669"/>
    <property type="project" value="UniProtKB-EC"/>
</dbReference>
<comment type="caution">
    <text evidence="1">The sequence shown here is derived from an EMBL/GenBank/DDBJ whole genome shotgun (WGS) entry which is preliminary data.</text>
</comment>
<dbReference type="Pfam" id="PF02515">
    <property type="entry name" value="CoA_transf_3"/>
    <property type="match status" value="1"/>
</dbReference>
<evidence type="ECO:0000313" key="2">
    <source>
        <dbReference type="Proteomes" id="UP000255295"/>
    </source>
</evidence>